<comment type="caution">
    <text evidence="1">The sequence shown here is derived from an EMBL/GenBank/DDBJ whole genome shotgun (WGS) entry which is preliminary data.</text>
</comment>
<evidence type="ECO:0000313" key="1">
    <source>
        <dbReference type="EMBL" id="RNA03987.1"/>
    </source>
</evidence>
<dbReference type="Proteomes" id="UP000276133">
    <property type="component" value="Unassembled WGS sequence"/>
</dbReference>
<accession>A0A3M7PXZ0</accession>
<keyword evidence="2" id="KW-1185">Reference proteome</keyword>
<sequence length="86" mass="10400">MIIIHQFHKRKYQLSLLTQQFCLNFELKFVLILDLDFFLGLLNYSDSDLYFMTCFPFFKFNTKLKNNYPFTENGLKHKKIKTFGSN</sequence>
<dbReference type="AlphaFoldDB" id="A0A3M7PXZ0"/>
<evidence type="ECO:0000313" key="2">
    <source>
        <dbReference type="Proteomes" id="UP000276133"/>
    </source>
</evidence>
<dbReference type="EMBL" id="REGN01008276">
    <property type="protein sequence ID" value="RNA03987.1"/>
    <property type="molecule type" value="Genomic_DNA"/>
</dbReference>
<organism evidence="1 2">
    <name type="scientific">Brachionus plicatilis</name>
    <name type="common">Marine rotifer</name>
    <name type="synonym">Brachionus muelleri</name>
    <dbReference type="NCBI Taxonomy" id="10195"/>
    <lineage>
        <taxon>Eukaryota</taxon>
        <taxon>Metazoa</taxon>
        <taxon>Spiralia</taxon>
        <taxon>Gnathifera</taxon>
        <taxon>Rotifera</taxon>
        <taxon>Eurotatoria</taxon>
        <taxon>Monogononta</taxon>
        <taxon>Pseudotrocha</taxon>
        <taxon>Ploima</taxon>
        <taxon>Brachionidae</taxon>
        <taxon>Brachionus</taxon>
    </lineage>
</organism>
<name>A0A3M7PXZ0_BRAPC</name>
<gene>
    <name evidence="1" type="ORF">BpHYR1_017014</name>
</gene>
<proteinExistence type="predicted"/>
<protein>
    <submittedName>
        <fullName evidence="1">Uncharacterized protein</fullName>
    </submittedName>
</protein>
<reference evidence="1 2" key="1">
    <citation type="journal article" date="2018" name="Sci. Rep.">
        <title>Genomic signatures of local adaptation to the degree of environmental predictability in rotifers.</title>
        <authorList>
            <person name="Franch-Gras L."/>
            <person name="Hahn C."/>
            <person name="Garcia-Roger E.M."/>
            <person name="Carmona M.J."/>
            <person name="Serra M."/>
            <person name="Gomez A."/>
        </authorList>
    </citation>
    <scope>NUCLEOTIDE SEQUENCE [LARGE SCALE GENOMIC DNA]</scope>
    <source>
        <strain evidence="1">HYR1</strain>
    </source>
</reference>